<feature type="domain" description="MATH" evidence="1">
    <location>
        <begin position="134"/>
        <end position="195"/>
    </location>
</feature>
<keyword evidence="2" id="KW-0378">Hydrolase</keyword>
<name>A0AAW0KYF3_QUESU</name>
<evidence type="ECO:0000259" key="1">
    <source>
        <dbReference type="PROSITE" id="PS50144"/>
    </source>
</evidence>
<keyword evidence="3" id="KW-1185">Reference proteome</keyword>
<dbReference type="SUPFAM" id="SSF49599">
    <property type="entry name" value="TRAF domain-like"/>
    <property type="match status" value="2"/>
</dbReference>
<sequence length="244" mass="28118">MNGTGHISLYLAIVETENLPFGWEIYVNFKLFVFDQIRDKYLTIHDADDNSSIKRFHDMKTEWGFTKFLPLDTFNDVSHGYLVNDCCLFGVEVFVHKHSGKLECVSMTKKPDNCTLTWKIENFSALDEESYSQEFTVADSQWDQINKNHVENTAKHWFSKSLKAGGFSQFLLLENLNDASKGFLVNDTLIVEAEIMAVSNIKLIVCYYALSSEAVLEKYESGVFESCGHQWWTLTLYLHNCSFH</sequence>
<reference evidence="2 3" key="1">
    <citation type="journal article" date="2018" name="Sci. Data">
        <title>The draft genome sequence of cork oak.</title>
        <authorList>
            <person name="Ramos A.M."/>
            <person name="Usie A."/>
            <person name="Barbosa P."/>
            <person name="Barros P.M."/>
            <person name="Capote T."/>
            <person name="Chaves I."/>
            <person name="Simoes F."/>
            <person name="Abreu I."/>
            <person name="Carrasquinho I."/>
            <person name="Faro C."/>
            <person name="Guimaraes J.B."/>
            <person name="Mendonca D."/>
            <person name="Nobrega F."/>
            <person name="Rodrigues L."/>
            <person name="Saibo N.J.M."/>
            <person name="Varela M.C."/>
            <person name="Egas C."/>
            <person name="Matos J."/>
            <person name="Miguel C.M."/>
            <person name="Oliveira M.M."/>
            <person name="Ricardo C.P."/>
            <person name="Goncalves S."/>
        </authorList>
    </citation>
    <scope>NUCLEOTIDE SEQUENCE [LARGE SCALE GENOMIC DNA]</scope>
    <source>
        <strain evidence="3">cv. HL8</strain>
    </source>
</reference>
<dbReference type="Proteomes" id="UP000237347">
    <property type="component" value="Unassembled WGS sequence"/>
</dbReference>
<dbReference type="PANTHER" id="PTHR46162:SF40">
    <property type="entry name" value="TRAF-LIKE FAMILY PROTEIN"/>
    <property type="match status" value="1"/>
</dbReference>
<accession>A0AAW0KYF3</accession>
<comment type="caution">
    <text evidence="2">The sequence shown here is derived from an EMBL/GenBank/DDBJ whole genome shotgun (WGS) entry which is preliminary data.</text>
</comment>
<protein>
    <submittedName>
        <fullName evidence="2">Ubiquitin carboxyl-terminal hydrolase 12</fullName>
    </submittedName>
</protein>
<dbReference type="PANTHER" id="PTHR46162">
    <property type="entry name" value="TRAF-LIKE FAMILY PROTEIN"/>
    <property type="match status" value="1"/>
</dbReference>
<evidence type="ECO:0000313" key="2">
    <source>
        <dbReference type="EMBL" id="KAK7844192.1"/>
    </source>
</evidence>
<proteinExistence type="predicted"/>
<dbReference type="InterPro" id="IPR008974">
    <property type="entry name" value="TRAF-like"/>
</dbReference>
<gene>
    <name evidence="2" type="primary">UBP12_18</name>
    <name evidence="2" type="ORF">CFP56_011130</name>
</gene>
<dbReference type="InterPro" id="IPR002083">
    <property type="entry name" value="MATH/TRAF_dom"/>
</dbReference>
<feature type="domain" description="MATH" evidence="1">
    <location>
        <begin position="1"/>
        <end position="93"/>
    </location>
</feature>
<dbReference type="Pfam" id="PF22486">
    <property type="entry name" value="MATH_2"/>
    <property type="match status" value="2"/>
</dbReference>
<evidence type="ECO:0000313" key="3">
    <source>
        <dbReference type="Proteomes" id="UP000237347"/>
    </source>
</evidence>
<organism evidence="2 3">
    <name type="scientific">Quercus suber</name>
    <name type="common">Cork oak</name>
    <dbReference type="NCBI Taxonomy" id="58331"/>
    <lineage>
        <taxon>Eukaryota</taxon>
        <taxon>Viridiplantae</taxon>
        <taxon>Streptophyta</taxon>
        <taxon>Embryophyta</taxon>
        <taxon>Tracheophyta</taxon>
        <taxon>Spermatophyta</taxon>
        <taxon>Magnoliopsida</taxon>
        <taxon>eudicotyledons</taxon>
        <taxon>Gunneridae</taxon>
        <taxon>Pentapetalae</taxon>
        <taxon>rosids</taxon>
        <taxon>fabids</taxon>
        <taxon>Fagales</taxon>
        <taxon>Fagaceae</taxon>
        <taxon>Quercus</taxon>
    </lineage>
</organism>
<dbReference type="Gene3D" id="2.60.210.10">
    <property type="entry name" value="Apoptosis, Tumor Necrosis Factor Receptor Associated Protein 2, Chain A"/>
    <property type="match status" value="3"/>
</dbReference>
<dbReference type="CDD" id="cd00121">
    <property type="entry name" value="MATH"/>
    <property type="match status" value="2"/>
</dbReference>
<dbReference type="PROSITE" id="PS50144">
    <property type="entry name" value="MATH"/>
    <property type="match status" value="2"/>
</dbReference>
<dbReference type="AlphaFoldDB" id="A0AAW0KYF3"/>
<dbReference type="EMBL" id="PKMF04000190">
    <property type="protein sequence ID" value="KAK7844192.1"/>
    <property type="molecule type" value="Genomic_DNA"/>
</dbReference>
<dbReference type="GO" id="GO:0016787">
    <property type="term" value="F:hydrolase activity"/>
    <property type="evidence" value="ECO:0007669"/>
    <property type="project" value="UniProtKB-KW"/>
</dbReference>